<dbReference type="SMART" id="SM00164">
    <property type="entry name" value="TBC"/>
    <property type="match status" value="1"/>
</dbReference>
<feature type="compositionally biased region" description="Low complexity" evidence="4">
    <location>
        <begin position="444"/>
        <end position="458"/>
    </location>
</feature>
<dbReference type="InterPro" id="IPR050302">
    <property type="entry name" value="Rab_GAP_TBC_domain"/>
</dbReference>
<dbReference type="FunCoup" id="K5WVH8">
    <property type="interactions" value="2"/>
</dbReference>
<evidence type="ECO:0000259" key="5">
    <source>
        <dbReference type="PROSITE" id="PS50086"/>
    </source>
</evidence>
<evidence type="ECO:0000256" key="3">
    <source>
        <dbReference type="SAM" id="Coils"/>
    </source>
</evidence>
<keyword evidence="2 3" id="KW-0175">Coiled coil</keyword>
<accession>K5WVH8</accession>
<reference evidence="6 7" key="1">
    <citation type="journal article" date="2012" name="BMC Genomics">
        <title>Comparative genomics of the white-rot fungi, Phanerochaete carnosa and P. chrysosporium, to elucidate the genetic basis of the distinct wood types they colonize.</title>
        <authorList>
            <person name="Suzuki H."/>
            <person name="MacDonald J."/>
            <person name="Syed K."/>
            <person name="Salamov A."/>
            <person name="Hori C."/>
            <person name="Aerts A."/>
            <person name="Henrissat B."/>
            <person name="Wiebenga A."/>
            <person name="vanKuyk P.A."/>
            <person name="Barry K."/>
            <person name="Lindquist E."/>
            <person name="LaButti K."/>
            <person name="Lapidus A."/>
            <person name="Lucas S."/>
            <person name="Coutinho P."/>
            <person name="Gong Y."/>
            <person name="Samejima M."/>
            <person name="Mahadevan R."/>
            <person name="Abou-Zaid M."/>
            <person name="de Vries R.P."/>
            <person name="Igarashi K."/>
            <person name="Yadav J.S."/>
            <person name="Grigoriev I.V."/>
            <person name="Master E.R."/>
        </authorList>
    </citation>
    <scope>NUCLEOTIDE SEQUENCE [LARGE SCALE GENOMIC DNA]</scope>
    <source>
        <strain evidence="6 7">HHB-10118-sp</strain>
    </source>
</reference>
<feature type="domain" description="Rab-GAP TBC" evidence="5">
    <location>
        <begin position="92"/>
        <end position="275"/>
    </location>
</feature>
<sequence>MNRVHKKTASTSTIVSGNNVPFILARAEGEEGKRASLDGKQKLQEEFERKHESQDSRADADVDWVFWGDVVSDYQAYAQAYPRQLAKAIEKGIPKSLRGMIWQLMSASKDPELEQTYLKLLKESSPHEKAISRDLGRTFPHHAFFTDGHGIGQENLFNVLKAYSLYDTEVGYCQGLPFVAAILLLNMPDEEAFCLLVRLMHSYDLRGHFLPEMPKLQQRMFDRLVEEVLPVLHVHFIRQGIKSSMYCSQWFLTMFSYKFPLDVVFRIYDNVLASGVEALFSFSLCLLYKNEEALLNVKFDQLLVFLNTKMLDTYQISEAKGENGAKIPMYDINQYVQDAVSMSITPFMLDQYANEYDELVRTRDAQLIEMDALRNSNRNLSAQVNSLENNLAQLNAEHVKILNELVMARLRHEELESELVRYKLLYAEAMHQSEDALSQHRMSRMSMFSRRSSGNTGS</sequence>
<evidence type="ECO:0000256" key="1">
    <source>
        <dbReference type="ARBA" id="ARBA00022468"/>
    </source>
</evidence>
<dbReference type="SUPFAM" id="SSF47923">
    <property type="entry name" value="Ypt/Rab-GAP domain of gyp1p"/>
    <property type="match status" value="2"/>
</dbReference>
<dbReference type="EMBL" id="JH930473">
    <property type="protein sequence ID" value="EKM54442.1"/>
    <property type="molecule type" value="Genomic_DNA"/>
</dbReference>
<evidence type="ECO:0000256" key="4">
    <source>
        <dbReference type="SAM" id="MobiDB-lite"/>
    </source>
</evidence>
<protein>
    <recommendedName>
        <fullName evidence="5">Rab-GAP TBC domain-containing protein</fullName>
    </recommendedName>
</protein>
<dbReference type="RefSeq" id="XP_007397134.1">
    <property type="nucleotide sequence ID" value="XM_007397072.1"/>
</dbReference>
<dbReference type="Proteomes" id="UP000008370">
    <property type="component" value="Unassembled WGS sequence"/>
</dbReference>
<evidence type="ECO:0000256" key="2">
    <source>
        <dbReference type="ARBA" id="ARBA00023054"/>
    </source>
</evidence>
<dbReference type="Gene3D" id="1.10.10.750">
    <property type="entry name" value="Ypt/Rab-GAP domain of gyp1p, domain 1"/>
    <property type="match status" value="1"/>
</dbReference>
<dbReference type="FunFam" id="1.10.8.270:FF:000001">
    <property type="entry name" value="TBC1 domain family member 1"/>
    <property type="match status" value="1"/>
</dbReference>
<organism evidence="6 7">
    <name type="scientific">Phanerochaete carnosa (strain HHB-10118-sp)</name>
    <name type="common">White-rot fungus</name>
    <name type="synonym">Peniophora carnosa</name>
    <dbReference type="NCBI Taxonomy" id="650164"/>
    <lineage>
        <taxon>Eukaryota</taxon>
        <taxon>Fungi</taxon>
        <taxon>Dikarya</taxon>
        <taxon>Basidiomycota</taxon>
        <taxon>Agaricomycotina</taxon>
        <taxon>Agaricomycetes</taxon>
        <taxon>Polyporales</taxon>
        <taxon>Phanerochaetaceae</taxon>
        <taxon>Phanerochaete</taxon>
    </lineage>
</organism>
<dbReference type="Pfam" id="PF23436">
    <property type="entry name" value="RabGap-TBC_2"/>
    <property type="match status" value="1"/>
</dbReference>
<keyword evidence="1" id="KW-0343">GTPase activation</keyword>
<dbReference type="GO" id="GO:0005096">
    <property type="term" value="F:GTPase activator activity"/>
    <property type="evidence" value="ECO:0007669"/>
    <property type="project" value="UniProtKB-KW"/>
</dbReference>
<dbReference type="PANTHER" id="PTHR47219:SF9">
    <property type="entry name" value="GTPASE ACTIVATING PROTEIN AND CENTROSOME-ASSOCIATED, ISOFORM B"/>
    <property type="match status" value="1"/>
</dbReference>
<name>K5WVH8_PHACS</name>
<dbReference type="AlphaFoldDB" id="K5WVH8"/>
<dbReference type="PROSITE" id="PS50086">
    <property type="entry name" value="TBC_RABGAP"/>
    <property type="match status" value="1"/>
</dbReference>
<dbReference type="Gene3D" id="1.10.472.80">
    <property type="entry name" value="Ypt/Rab-GAP domain of gyp1p, domain 3"/>
    <property type="match status" value="1"/>
</dbReference>
<dbReference type="InterPro" id="IPR000195">
    <property type="entry name" value="Rab-GAP-TBC_dom"/>
</dbReference>
<dbReference type="FunFam" id="1.10.10.750:FF:000003">
    <property type="entry name" value="GTPase activating protein (Evi5)"/>
    <property type="match status" value="1"/>
</dbReference>
<evidence type="ECO:0000313" key="7">
    <source>
        <dbReference type="Proteomes" id="UP000008370"/>
    </source>
</evidence>
<keyword evidence="7" id="KW-1185">Reference proteome</keyword>
<dbReference type="InterPro" id="IPR035969">
    <property type="entry name" value="Rab-GAP_TBC_sf"/>
</dbReference>
<dbReference type="KEGG" id="pco:PHACADRAFT_96833"/>
<proteinExistence type="predicted"/>
<dbReference type="HOGENOM" id="CLU_005350_11_2_1"/>
<evidence type="ECO:0000313" key="6">
    <source>
        <dbReference type="EMBL" id="EKM54442.1"/>
    </source>
</evidence>
<dbReference type="GeneID" id="18920951"/>
<feature type="coiled-coil region" evidence="3">
    <location>
        <begin position="370"/>
        <end position="432"/>
    </location>
</feature>
<dbReference type="PANTHER" id="PTHR47219">
    <property type="entry name" value="RAB GTPASE-ACTIVATING PROTEIN 1-LIKE"/>
    <property type="match status" value="1"/>
</dbReference>
<dbReference type="GO" id="GO:0031267">
    <property type="term" value="F:small GTPase binding"/>
    <property type="evidence" value="ECO:0007669"/>
    <property type="project" value="TreeGrafter"/>
</dbReference>
<dbReference type="InParanoid" id="K5WVH8"/>
<feature type="region of interest" description="Disordered" evidence="4">
    <location>
        <begin position="436"/>
        <end position="458"/>
    </location>
</feature>
<dbReference type="OrthoDB" id="295078at2759"/>
<dbReference type="STRING" id="650164.K5WVH8"/>
<gene>
    <name evidence="6" type="ORF">PHACADRAFT_96833</name>
</gene>
<dbReference type="Gene3D" id="1.10.8.270">
    <property type="entry name" value="putative rabgap domain of human tbc1 domain family member 14 like domains"/>
    <property type="match status" value="1"/>
</dbReference>